<feature type="region of interest" description="Disordered" evidence="1">
    <location>
        <begin position="147"/>
        <end position="470"/>
    </location>
</feature>
<dbReference type="OrthoDB" id="5333304at2759"/>
<feature type="compositionally biased region" description="Polar residues" evidence="1">
    <location>
        <begin position="304"/>
        <end position="313"/>
    </location>
</feature>
<reference evidence="2 5" key="2">
    <citation type="submission" date="2024-02" db="EMBL/GenBank/DDBJ databases">
        <title>De novo assembly and annotation of 12 fungi associated with fruit tree decline syndrome in Ontario, Canada.</title>
        <authorList>
            <person name="Sulman M."/>
            <person name="Ellouze W."/>
            <person name="Ilyukhin E."/>
        </authorList>
    </citation>
    <scope>NUCLEOTIDE SEQUENCE [LARGE SCALE GENOMIC DNA]</scope>
    <source>
        <strain evidence="2 5">FDS-637</strain>
    </source>
</reference>
<dbReference type="Proteomes" id="UP000190776">
    <property type="component" value="Unassembled WGS sequence"/>
</dbReference>
<feature type="compositionally biased region" description="Low complexity" evidence="1">
    <location>
        <begin position="209"/>
        <end position="259"/>
    </location>
</feature>
<sequence>MASAAPVLSVQANGDDQHLAPETRRLADFYQQLLQLRDEVLAGKHPRLKLPDHALEKLLQQPHARPPSTARPPSNAALNGAAPHAYTHTPHSSSSYNSTPSASFARPQSSQRPPVLKPSSSGIDPVLLTKSDDLVRAEIQLKRQRIERILKDQVDQKRVQSRDRDAGVDTEPLDVSDVLTKALALAQPVSGLRSETNSNSPTSDSFDENSYYSSQANSWSSSDHDSSGTASAVEVAGGASSGDKTAATAAPNGNAEADAQTLSQMEMRDDMELIEDGDESDYEPPGAEAFTTVPPPPTRGPAPVQNQNSTHGSLPSPRVPVITNHIQTPVAPQPARVSPLTFAKVPGLDAPRGPAAQPLPASTNSSPRNGIRGKGNGNRNENSPRSGRQSPTAPRQQNNSRKRRREAKEAEKADKQRRVSNNKRVADSPEPYIKEEPVSPPPLAGLAEPAQDARRKVTRTQHDDVEIVSPRDAARPVYYMEYEQPAPAPRYEFEPEVVRVPSRVAYRRSERDDQDLRRMASIQHARRPYSPLQPGPYESVRAVSHAYLDGHATPVFREGSVRPGATRYIRSERSISPPYAMDPYQRIRSPAIMGPPPAPRRVVVDQYGNRYYAEPAMVDRRASVAPAPRRIGEEMLYERARTREPTMRPVARTEGYEEDEASQRMLPPQPRRYVEQPELEIVEPPYRPYRQREYSMRPGEPLREDLVPGQEPLERHPPARYEEMPPPPRGEYLARAYSVRPEAVRREIPAEYMSRHGSVAPGGGYARRVEALPPGYRAVSVVHEGDGFDERRYAYAPQHPVRRYVDEPEIIERPMEAQEYGGEPRNVAYRY</sequence>
<feature type="region of interest" description="Disordered" evidence="1">
    <location>
        <begin position="62"/>
        <end position="126"/>
    </location>
</feature>
<dbReference type="AlphaFoldDB" id="A0A1S8B3X2"/>
<keyword evidence="5" id="KW-1185">Reference proteome</keyword>
<feature type="compositionally biased region" description="Polar residues" evidence="1">
    <location>
        <begin position="381"/>
        <end position="399"/>
    </location>
</feature>
<dbReference type="Proteomes" id="UP001430584">
    <property type="component" value="Unassembled WGS sequence"/>
</dbReference>
<dbReference type="EMBL" id="MSZU01000114">
    <property type="protein sequence ID" value="OMP82113.1"/>
    <property type="molecule type" value="Genomic_DNA"/>
</dbReference>
<accession>A0A1S8B3X2</accession>
<evidence type="ECO:0000313" key="5">
    <source>
        <dbReference type="Proteomes" id="UP001430584"/>
    </source>
</evidence>
<feature type="compositionally biased region" description="Basic and acidic residues" evidence="1">
    <location>
        <begin position="697"/>
        <end position="723"/>
    </location>
</feature>
<proteinExistence type="predicted"/>
<dbReference type="EMBL" id="JAJVCZ030000001">
    <property type="protein sequence ID" value="KAL0264912.1"/>
    <property type="molecule type" value="Genomic_DNA"/>
</dbReference>
<evidence type="ECO:0000256" key="1">
    <source>
        <dbReference type="SAM" id="MobiDB-lite"/>
    </source>
</evidence>
<feature type="compositionally biased region" description="Polar residues" evidence="1">
    <location>
        <begin position="106"/>
        <end position="122"/>
    </location>
</feature>
<feature type="compositionally biased region" description="Basic and acidic residues" evidence="1">
    <location>
        <begin position="424"/>
        <end position="437"/>
    </location>
</feature>
<protein>
    <submittedName>
        <fullName evidence="3">Uncharacterized protein</fullName>
    </submittedName>
</protein>
<feature type="region of interest" description="Disordered" evidence="1">
    <location>
        <begin position="697"/>
        <end position="728"/>
    </location>
</feature>
<organism evidence="3 4">
    <name type="scientific">Diplodia seriata</name>
    <dbReference type="NCBI Taxonomy" id="420778"/>
    <lineage>
        <taxon>Eukaryota</taxon>
        <taxon>Fungi</taxon>
        <taxon>Dikarya</taxon>
        <taxon>Ascomycota</taxon>
        <taxon>Pezizomycotina</taxon>
        <taxon>Dothideomycetes</taxon>
        <taxon>Dothideomycetes incertae sedis</taxon>
        <taxon>Botryosphaeriales</taxon>
        <taxon>Botryosphaeriaceae</taxon>
        <taxon>Diplodia</taxon>
    </lineage>
</organism>
<evidence type="ECO:0000313" key="2">
    <source>
        <dbReference type="EMBL" id="KAL0264912.1"/>
    </source>
</evidence>
<feature type="compositionally biased region" description="Polar residues" evidence="1">
    <location>
        <begin position="193"/>
        <end position="204"/>
    </location>
</feature>
<comment type="caution">
    <text evidence="3">The sequence shown here is derived from an EMBL/GenBank/DDBJ whole genome shotgun (WGS) entry which is preliminary data.</text>
</comment>
<feature type="compositionally biased region" description="Basic and acidic residues" evidence="1">
    <location>
        <begin position="406"/>
        <end position="417"/>
    </location>
</feature>
<evidence type="ECO:0000313" key="3">
    <source>
        <dbReference type="EMBL" id="OMP82113.1"/>
    </source>
</evidence>
<feature type="compositionally biased region" description="Basic and acidic residues" evidence="1">
    <location>
        <begin position="451"/>
        <end position="465"/>
    </location>
</feature>
<name>A0A1S8B3X2_9PEZI</name>
<feature type="compositionally biased region" description="Acidic residues" evidence="1">
    <location>
        <begin position="272"/>
        <end position="282"/>
    </location>
</feature>
<feature type="compositionally biased region" description="Low complexity" evidence="1">
    <location>
        <begin position="83"/>
        <end position="103"/>
    </location>
</feature>
<feature type="compositionally biased region" description="Basic and acidic residues" evidence="1">
    <location>
        <begin position="147"/>
        <end position="167"/>
    </location>
</feature>
<gene>
    <name evidence="3" type="ORF">BK809_0006423</name>
    <name evidence="2" type="ORF">SLS55_000866</name>
</gene>
<reference evidence="3 4" key="1">
    <citation type="submission" date="2017-01" db="EMBL/GenBank/DDBJ databases">
        <title>Draft genome sequence of Diplodia seriata F98.1, a fungal species involved in grapevine trunk diseases.</title>
        <authorList>
            <person name="Robert-Siegwald G."/>
            <person name="Vallet J."/>
            <person name="Abou-Mansour E."/>
            <person name="Xu J."/>
            <person name="Rey P."/>
            <person name="Bertsch C."/>
            <person name="Rego C."/>
            <person name="Larignon P."/>
            <person name="Fontaine F."/>
            <person name="Lebrun M.-H."/>
        </authorList>
    </citation>
    <scope>NUCLEOTIDE SEQUENCE [LARGE SCALE GENOMIC DNA]</scope>
    <source>
        <strain evidence="3 4">F98.1</strain>
    </source>
</reference>
<feature type="region of interest" description="Disordered" evidence="1">
    <location>
        <begin position="643"/>
        <end position="666"/>
    </location>
</feature>
<evidence type="ECO:0000313" key="4">
    <source>
        <dbReference type="Proteomes" id="UP000190776"/>
    </source>
</evidence>